<keyword evidence="1" id="KW-0808">Transferase</keyword>
<proteinExistence type="predicted"/>
<name>A0A1G6Y7M1_9GAMM</name>
<dbReference type="Gene3D" id="1.10.510.10">
    <property type="entry name" value="Transferase(Phosphotransferase) domain 1"/>
    <property type="match status" value="1"/>
</dbReference>
<organism evidence="1 2">
    <name type="scientific">Ectopseudomonas alcaliphila</name>
    <dbReference type="NCBI Taxonomy" id="101564"/>
    <lineage>
        <taxon>Bacteria</taxon>
        <taxon>Pseudomonadati</taxon>
        <taxon>Pseudomonadota</taxon>
        <taxon>Gammaproteobacteria</taxon>
        <taxon>Pseudomonadales</taxon>
        <taxon>Pseudomonadaceae</taxon>
        <taxon>Ectopseudomonas</taxon>
    </lineage>
</organism>
<dbReference type="EMBL" id="FNAE01000001">
    <property type="protein sequence ID" value="SDD86429.1"/>
    <property type="molecule type" value="Genomic_DNA"/>
</dbReference>
<dbReference type="Proteomes" id="UP000182413">
    <property type="component" value="Unassembled WGS sequence"/>
</dbReference>
<gene>
    <name evidence="1" type="ORF">SAMN05216575_1011464</name>
</gene>
<protein>
    <submittedName>
        <fullName evidence="1">Lipopolysaccharide kinase (Kdo/WaaP) family protein</fullName>
    </submittedName>
</protein>
<dbReference type="AlphaFoldDB" id="A0A1G6Y7M1"/>
<dbReference type="SUPFAM" id="SSF56112">
    <property type="entry name" value="Protein kinase-like (PK-like)"/>
    <property type="match status" value="1"/>
</dbReference>
<accession>A0A1G6Y7M1</accession>
<evidence type="ECO:0000313" key="2">
    <source>
        <dbReference type="Proteomes" id="UP000182413"/>
    </source>
</evidence>
<dbReference type="GO" id="GO:0016301">
    <property type="term" value="F:kinase activity"/>
    <property type="evidence" value="ECO:0007669"/>
    <property type="project" value="UniProtKB-KW"/>
</dbReference>
<reference evidence="1 2" key="1">
    <citation type="submission" date="2016-10" db="EMBL/GenBank/DDBJ databases">
        <authorList>
            <person name="de Groot N.N."/>
        </authorList>
    </citation>
    <scope>NUCLEOTIDE SEQUENCE [LARGE SCALE GENOMIC DNA]</scope>
    <source>
        <strain evidence="1 2">JCM 10630</strain>
    </source>
</reference>
<keyword evidence="1" id="KW-0418">Kinase</keyword>
<evidence type="ECO:0000313" key="1">
    <source>
        <dbReference type="EMBL" id="SDD86429.1"/>
    </source>
</evidence>
<sequence>MQKLNRPSSPMTKPTVQVLSQAAFEQLVVDARSIEEDSYGPKVYLLSNGDYLKLFRRKRLISSALLTPYSLRFWRNAQRLQRLGIPTVTPQELFRLPKAGWTAVRYQALAGITLKTIYEQQRELTPALLQELVKLFRDLHGKGIYFRSMHLGNIVLTEDGQLGLIDIADLKFQSGPLPRAKVQRNLAHFERYLKHNHLMPQFPFTALCEQVLAP</sequence>
<dbReference type="InterPro" id="IPR011009">
    <property type="entry name" value="Kinase-like_dom_sf"/>
</dbReference>